<protein>
    <submittedName>
        <fullName evidence="2">Uncharacterized protein</fullName>
    </submittedName>
</protein>
<reference evidence="2 3" key="1">
    <citation type="submission" date="2024-05" db="EMBL/GenBank/DDBJ databases">
        <title>Haplotype-resolved chromosome-level genome assembly of Huyou (Citrus changshanensis).</title>
        <authorList>
            <person name="Miao C."/>
            <person name="Chen W."/>
            <person name="Wu Y."/>
            <person name="Wang L."/>
            <person name="Zhao S."/>
            <person name="Grierson D."/>
            <person name="Xu C."/>
            <person name="Chen K."/>
        </authorList>
    </citation>
    <scope>NUCLEOTIDE SEQUENCE [LARGE SCALE GENOMIC DNA]</scope>
    <source>
        <strain evidence="2">01-14</strain>
        <tissue evidence="2">Leaf</tissue>
    </source>
</reference>
<sequence>MKPSFPFTKRARAFSQFAVPIKHSNSMAIITMIMVTVLVVVLVISFTVEKQKHNEAKDCDFSAGKESTINVPEADLDLEVDQSSCESGILETHSQLNLPSAVQSELPQNLEEV</sequence>
<evidence type="ECO:0000256" key="1">
    <source>
        <dbReference type="SAM" id="Phobius"/>
    </source>
</evidence>
<keyword evidence="1" id="KW-0472">Membrane</keyword>
<dbReference type="EMBL" id="JBCGBO010000005">
    <property type="protein sequence ID" value="KAK9199415.1"/>
    <property type="molecule type" value="Genomic_DNA"/>
</dbReference>
<keyword evidence="1" id="KW-1133">Transmembrane helix</keyword>
<evidence type="ECO:0000313" key="2">
    <source>
        <dbReference type="EMBL" id="KAK9199415.1"/>
    </source>
</evidence>
<feature type="transmembrane region" description="Helical" evidence="1">
    <location>
        <begin position="27"/>
        <end position="48"/>
    </location>
</feature>
<dbReference type="AlphaFoldDB" id="A0AAP0QLU9"/>
<gene>
    <name evidence="2" type="ORF">WN944_014606</name>
</gene>
<accession>A0AAP0QLU9</accession>
<comment type="caution">
    <text evidence="2">The sequence shown here is derived from an EMBL/GenBank/DDBJ whole genome shotgun (WGS) entry which is preliminary data.</text>
</comment>
<proteinExistence type="predicted"/>
<keyword evidence="3" id="KW-1185">Reference proteome</keyword>
<name>A0AAP0QLU9_9ROSI</name>
<organism evidence="2 3">
    <name type="scientific">Citrus x changshan-huyou</name>
    <dbReference type="NCBI Taxonomy" id="2935761"/>
    <lineage>
        <taxon>Eukaryota</taxon>
        <taxon>Viridiplantae</taxon>
        <taxon>Streptophyta</taxon>
        <taxon>Embryophyta</taxon>
        <taxon>Tracheophyta</taxon>
        <taxon>Spermatophyta</taxon>
        <taxon>Magnoliopsida</taxon>
        <taxon>eudicotyledons</taxon>
        <taxon>Gunneridae</taxon>
        <taxon>Pentapetalae</taxon>
        <taxon>rosids</taxon>
        <taxon>malvids</taxon>
        <taxon>Sapindales</taxon>
        <taxon>Rutaceae</taxon>
        <taxon>Aurantioideae</taxon>
        <taxon>Citrus</taxon>
    </lineage>
</organism>
<keyword evidence="1" id="KW-0812">Transmembrane</keyword>
<evidence type="ECO:0000313" key="3">
    <source>
        <dbReference type="Proteomes" id="UP001428341"/>
    </source>
</evidence>
<dbReference type="Proteomes" id="UP001428341">
    <property type="component" value="Unassembled WGS sequence"/>
</dbReference>